<feature type="region of interest" description="Disordered" evidence="2">
    <location>
        <begin position="921"/>
        <end position="940"/>
    </location>
</feature>
<dbReference type="Proteomes" id="UP000537825">
    <property type="component" value="Unassembled WGS sequence"/>
</dbReference>
<feature type="coiled-coil region" evidence="1">
    <location>
        <begin position="381"/>
        <end position="415"/>
    </location>
</feature>
<accession>A0A7X5BQD3</accession>
<sequence length="940" mass="104078">MTEMEQWGMRPWDASTWDVNPQWIHALAWVHELSESQGPRKLLYEKERIAAQTERLRGLIQDWKVLFREGQRPKKAQYSKIDKFILELSLALERVAAAMLKGQQRLTDVLAHARRVRKRGDLQAALYLDHGVEADVAYLLQLVKLERDRERQLYEGGSRPRLWAIRGPGGARDDIALAERRSDAPAVWRSMVDVELVNAIEMLEYKLKRIEDVDGFWTGLARECARWAEPRETPQAELRELARQHQARMGALERRKRDILQEWSQANREKVEAKALGVERQKEEARREFEKRRAALEVRIAHADSAPSAPGRRFAEQWLMAKVGKPVDMARFVDAGREQARKERDALAREWTQAQRQHQTRMGALERRKRDILQEWGQPNREKVEAKALGVEKQKEAARRELAALRTRFEERSAEAETRVAYPPLPDLPLAAMRAKLELAGFLLLPLPLPMGGVFPSRDYCVLEGQLSKQARFAALVQHANALVRKYRFLAASEGRLVQRDLGCFCIMFAEEPTKDGRHTIHVPFFGISGGGSHGFRADDYLRKLGVPELTADEQGRKAMGAAGLRLVGRFFALRGFYEARRALGLKLPAKQAMLSSMQFMKGGWVRDALESSIASIQQWNSIQCAEPAAIMAAAQLFYRMADMELSVPFEGSKQLVPSDESGHWGKETCGRCAISEVSFAGVTAPGTRKEVRMCSVVIEPSAHGMDAREARSKEALPRANFDAMLGPELVYNSNVKQRAYDDPKRAAMFHAMEWFHQLGIAQSSHNPFWNGALKVPGAASQRLADPILERVSRYGLEGFFFEPASGTPRAGGSAGAAASAPGFNGGPWRGAVATSTSGASAGSTGAAAIHGSAGAVAGHGSAGAGNGGSKDDPAVWEDFVRTRTLEEVGHLYGFADGAVHANVLLGEALPPGIRAMAQERGFLPSDKAPKRGGSAGSAK</sequence>
<protein>
    <submittedName>
        <fullName evidence="3">Uncharacterized protein</fullName>
    </submittedName>
</protein>
<organism evidence="3 4">
    <name type="scientific">Corallococcus exiguus</name>
    <dbReference type="NCBI Taxonomy" id="83462"/>
    <lineage>
        <taxon>Bacteria</taxon>
        <taxon>Pseudomonadati</taxon>
        <taxon>Myxococcota</taxon>
        <taxon>Myxococcia</taxon>
        <taxon>Myxococcales</taxon>
        <taxon>Cystobacterineae</taxon>
        <taxon>Myxococcaceae</taxon>
        <taxon>Corallococcus</taxon>
    </lineage>
</organism>
<evidence type="ECO:0000313" key="3">
    <source>
        <dbReference type="EMBL" id="NBC41851.1"/>
    </source>
</evidence>
<evidence type="ECO:0000256" key="1">
    <source>
        <dbReference type="SAM" id="Coils"/>
    </source>
</evidence>
<proteinExistence type="predicted"/>
<dbReference type="EMBL" id="JAAAPK010000004">
    <property type="protein sequence ID" value="NBC41851.1"/>
    <property type="molecule type" value="Genomic_DNA"/>
</dbReference>
<evidence type="ECO:0000256" key="2">
    <source>
        <dbReference type="SAM" id="MobiDB-lite"/>
    </source>
</evidence>
<evidence type="ECO:0000313" key="4">
    <source>
        <dbReference type="Proteomes" id="UP000537825"/>
    </source>
</evidence>
<keyword evidence="1" id="KW-0175">Coiled coil</keyword>
<keyword evidence="4" id="KW-1185">Reference proteome</keyword>
<reference evidence="3 4" key="1">
    <citation type="submission" date="2020-01" db="EMBL/GenBank/DDBJ databases">
        <title>The draft genome sequence of Corallococcus exiguus DSM 14696.</title>
        <authorList>
            <person name="Zhang X."/>
            <person name="Zhu H."/>
        </authorList>
    </citation>
    <scope>NUCLEOTIDE SEQUENCE [LARGE SCALE GENOMIC DNA]</scope>
    <source>
        <strain evidence="3 4">DSM 14696</strain>
    </source>
</reference>
<dbReference type="AlphaFoldDB" id="A0A7X5BQD3"/>
<dbReference type="RefSeq" id="WP_161662907.1">
    <property type="nucleotide sequence ID" value="NZ_JAAAPK010000004.1"/>
</dbReference>
<name>A0A7X5BQD3_9BACT</name>
<comment type="caution">
    <text evidence="3">The sequence shown here is derived from an EMBL/GenBank/DDBJ whole genome shotgun (WGS) entry which is preliminary data.</text>
</comment>
<feature type="coiled-coil region" evidence="1">
    <location>
        <begin position="235"/>
        <end position="299"/>
    </location>
</feature>
<gene>
    <name evidence="3" type="ORF">GTZ93_18780</name>
</gene>